<dbReference type="PANTHER" id="PTHR11707">
    <property type="entry name" value="L-ASPARAGINASE"/>
    <property type="match status" value="1"/>
</dbReference>
<dbReference type="GO" id="GO:0006528">
    <property type="term" value="P:asparagine metabolic process"/>
    <property type="evidence" value="ECO:0007669"/>
    <property type="project" value="InterPro"/>
</dbReference>
<feature type="domain" description="L-asparaginase N-terminal" evidence="8">
    <location>
        <begin position="24"/>
        <end position="219"/>
    </location>
</feature>
<gene>
    <name evidence="10" type="ORF">AB4Y30_12985</name>
</gene>
<dbReference type="InterPro" id="IPR036152">
    <property type="entry name" value="Asp/glu_Ase-like_sf"/>
</dbReference>
<evidence type="ECO:0000259" key="9">
    <source>
        <dbReference type="Pfam" id="PF17763"/>
    </source>
</evidence>
<dbReference type="EC" id="3.5.1.1" evidence="3"/>
<comment type="similarity">
    <text evidence="1 7">Belongs to the asparaginase 1 family.</text>
</comment>
<dbReference type="InterPro" id="IPR020827">
    <property type="entry name" value="Asparaginase/glutaminase_AS1"/>
</dbReference>
<evidence type="ECO:0000256" key="1">
    <source>
        <dbReference type="ARBA" id="ARBA00010518"/>
    </source>
</evidence>
<dbReference type="SMART" id="SM00870">
    <property type="entry name" value="Asparaginase"/>
    <property type="match status" value="1"/>
</dbReference>
<evidence type="ECO:0000256" key="6">
    <source>
        <dbReference type="PROSITE-ProRule" id="PRU10099"/>
    </source>
</evidence>
<organism evidence="10">
    <name type="scientific">Ornithinibacillus sp. 4-3</name>
    <dbReference type="NCBI Taxonomy" id="3231488"/>
    <lineage>
        <taxon>Bacteria</taxon>
        <taxon>Bacillati</taxon>
        <taxon>Bacillota</taxon>
        <taxon>Bacilli</taxon>
        <taxon>Bacillales</taxon>
        <taxon>Bacillaceae</taxon>
        <taxon>Ornithinibacillus</taxon>
    </lineage>
</organism>
<evidence type="ECO:0000256" key="2">
    <source>
        <dbReference type="ARBA" id="ARBA00011881"/>
    </source>
</evidence>
<feature type="domain" description="Asparaginase/glutaminase C-terminal" evidence="9">
    <location>
        <begin position="239"/>
        <end position="346"/>
    </location>
</feature>
<dbReference type="Gene3D" id="3.40.50.40">
    <property type="match status" value="1"/>
</dbReference>
<dbReference type="FunFam" id="3.40.50.1170:FF:000001">
    <property type="entry name" value="L-asparaginase 2"/>
    <property type="match status" value="1"/>
</dbReference>
<evidence type="ECO:0000313" key="10">
    <source>
        <dbReference type="EMBL" id="XDK31937.1"/>
    </source>
</evidence>
<dbReference type="PIRSF" id="PIRSF001220">
    <property type="entry name" value="L-ASNase_gatD"/>
    <property type="match status" value="1"/>
</dbReference>
<dbReference type="Pfam" id="PF00710">
    <property type="entry name" value="Asparaginase"/>
    <property type="match status" value="1"/>
</dbReference>
<dbReference type="RefSeq" id="WP_368652661.1">
    <property type="nucleotide sequence ID" value="NZ_CP162599.1"/>
</dbReference>
<dbReference type="CDD" id="cd08964">
    <property type="entry name" value="L-asparaginase_II"/>
    <property type="match status" value="1"/>
</dbReference>
<dbReference type="EMBL" id="CP162599">
    <property type="protein sequence ID" value="XDK31937.1"/>
    <property type="molecule type" value="Genomic_DNA"/>
</dbReference>
<feature type="active site" evidence="6">
    <location>
        <position position="33"/>
    </location>
</feature>
<evidence type="ECO:0000256" key="7">
    <source>
        <dbReference type="RuleBase" id="RU004456"/>
    </source>
</evidence>
<accession>A0AB39HJ78</accession>
<dbReference type="Pfam" id="PF17763">
    <property type="entry name" value="Asparaginase_C"/>
    <property type="match status" value="1"/>
</dbReference>
<dbReference type="InterPro" id="IPR037152">
    <property type="entry name" value="L-asparaginase_N_sf"/>
</dbReference>
<name>A0AB39HJ78_9BACI</name>
<dbReference type="PIRSF" id="PIRSF500176">
    <property type="entry name" value="L_ASNase"/>
    <property type="match status" value="1"/>
</dbReference>
<dbReference type="InterPro" id="IPR004550">
    <property type="entry name" value="AsnASE_II"/>
</dbReference>
<evidence type="ECO:0000256" key="3">
    <source>
        <dbReference type="ARBA" id="ARBA00012920"/>
    </source>
</evidence>
<reference evidence="10" key="1">
    <citation type="submission" date="2024-07" db="EMBL/GenBank/DDBJ databases">
        <title>Halotolerant mesophilic bacterium Ornithinibacillus sp. 4-3, sp. nov., isolated from soil.</title>
        <authorList>
            <person name="Sidarenka A.V."/>
            <person name="Guliayeva D.E."/>
            <person name="Leanovich S.I."/>
            <person name="Hileuskaya K.S."/>
            <person name="Akhremchuk A.E."/>
            <person name="Sikolenko M.A."/>
            <person name="Valentovich L.N."/>
        </authorList>
    </citation>
    <scope>NUCLEOTIDE SEQUENCE</scope>
    <source>
        <strain evidence="10">4-3</strain>
    </source>
</reference>
<dbReference type="PRINTS" id="PR00139">
    <property type="entry name" value="ASNGLNASE"/>
</dbReference>
<dbReference type="SUPFAM" id="SSF53774">
    <property type="entry name" value="Glutaminase/Asparaginase"/>
    <property type="match status" value="1"/>
</dbReference>
<dbReference type="GO" id="GO:0004067">
    <property type="term" value="F:asparaginase activity"/>
    <property type="evidence" value="ECO:0007669"/>
    <property type="project" value="UniProtKB-UniRule"/>
</dbReference>
<dbReference type="Gene3D" id="3.40.50.1170">
    <property type="entry name" value="L-asparaginase, N-terminal domain"/>
    <property type="match status" value="1"/>
</dbReference>
<protein>
    <recommendedName>
        <fullName evidence="3">asparaginase</fullName>
        <ecNumber evidence="3">3.5.1.1</ecNumber>
    </recommendedName>
</protein>
<evidence type="ECO:0000259" key="8">
    <source>
        <dbReference type="Pfam" id="PF00710"/>
    </source>
</evidence>
<dbReference type="SFLD" id="SFLDS00057">
    <property type="entry name" value="Glutaminase/Asparaginase"/>
    <property type="match status" value="1"/>
</dbReference>
<sequence>MSFFYFINQLEKQNETYSEVQMKKIMILSTGGTISAYHENRLDFRNYQSGYYSGDYILEQIPEVHQYVDVDVEQIANLSSTLINTEHWLILREKINTYLNKDHYDGVVITHGTNTIEETAYFLNLTVNTNKPIVITGAQRPLSALSSDAPINLLNAVKVAASDTSYGKGVLVVLNDQISGARAVTKTNTYRLETFQSIEQGYLGFIDPDDKIVFYQSPVRKHTYLSEFSIMKFKKLPEVDIVYSYAGANGKVIRSLIESGVKGIVVAGTGAGRCSYEEEKALEEAAKQGIKIVMSSRYGNGRVVPLEKYDYLNVITADNLPPHKARILLMVALAKYNEQDRIQDVFHIY</sequence>
<proteinExistence type="inferred from homology"/>
<dbReference type="AlphaFoldDB" id="A0AB39HJ78"/>
<dbReference type="InterPro" id="IPR027473">
    <property type="entry name" value="L-asparaginase_C"/>
</dbReference>
<dbReference type="NCBIfam" id="TIGR00520">
    <property type="entry name" value="asnASE_II"/>
    <property type="match status" value="1"/>
</dbReference>
<feature type="active site" description="O-isoaspartyl threonine intermediate" evidence="5">
    <location>
        <position position="33"/>
    </location>
</feature>
<keyword evidence="4" id="KW-0378">Hydrolase</keyword>
<dbReference type="PANTHER" id="PTHR11707:SF28">
    <property type="entry name" value="60 KDA LYSOPHOSPHOLIPASE"/>
    <property type="match status" value="1"/>
</dbReference>
<dbReference type="PROSITE" id="PS00144">
    <property type="entry name" value="ASN_GLN_ASE_1"/>
    <property type="match status" value="1"/>
</dbReference>
<dbReference type="InterPro" id="IPR006034">
    <property type="entry name" value="Asparaginase/glutaminase-like"/>
</dbReference>
<dbReference type="PROSITE" id="PS51732">
    <property type="entry name" value="ASN_GLN_ASE_3"/>
    <property type="match status" value="1"/>
</dbReference>
<evidence type="ECO:0000256" key="4">
    <source>
        <dbReference type="ARBA" id="ARBA00022801"/>
    </source>
</evidence>
<dbReference type="InterPro" id="IPR040919">
    <property type="entry name" value="Asparaginase_C"/>
</dbReference>
<dbReference type="InterPro" id="IPR027474">
    <property type="entry name" value="L-asparaginase_N"/>
</dbReference>
<evidence type="ECO:0000256" key="5">
    <source>
        <dbReference type="PIRSR" id="PIRSR001220-1"/>
    </source>
</evidence>
<comment type="subunit">
    <text evidence="2">Homotetramer.</text>
</comment>